<evidence type="ECO:0000313" key="2">
    <source>
        <dbReference type="Proteomes" id="UP001215712"/>
    </source>
</evidence>
<reference evidence="1" key="1">
    <citation type="journal article" date="2023" name="IMA Fungus">
        <title>Comparative genomic study of the Penicillium genus elucidates a diverse pangenome and 15 lateral gene transfer events.</title>
        <authorList>
            <person name="Petersen C."/>
            <person name="Sorensen T."/>
            <person name="Nielsen M.R."/>
            <person name="Sondergaard T.E."/>
            <person name="Sorensen J.L."/>
            <person name="Fitzpatrick D.A."/>
            <person name="Frisvad J.C."/>
            <person name="Nielsen K.L."/>
        </authorList>
    </citation>
    <scope>NUCLEOTIDE SEQUENCE</scope>
    <source>
        <strain evidence="1">IBT 17514</strain>
    </source>
</reference>
<name>A0AAD6N0E1_9EURO</name>
<gene>
    <name evidence="1" type="ORF">N7493_001501</name>
</gene>
<evidence type="ECO:0000313" key="1">
    <source>
        <dbReference type="EMBL" id="KAJ5738346.1"/>
    </source>
</evidence>
<comment type="caution">
    <text evidence="1">The sequence shown here is derived from an EMBL/GenBank/DDBJ whole genome shotgun (WGS) entry which is preliminary data.</text>
</comment>
<proteinExistence type="predicted"/>
<sequence length="291" mass="32214">MTGYNVNELWEFPSGKVLGPSGTSLPPVHDGRLPTQSSALPHVHNADIPSSKFIQEEKAILASACSPFQHPSNPDWFVIVTGDSFHVFTWANFEQLTPPGGVLLERASMSTDLRSSPTSKFASKSYNFWHPFDKATFHIGPGFVVELARPSPSTEPRLYVWPADSFDPYKGSIPVRSTSSPMLESFGQDILAVLGFTGTSMVYLDTKLWICSTIFQPTPGDKTSSVEITRRLLSENVPRRHFFALSEWRTASGELKCAMIPSQVTSRQSRSREFVFVSGHRLVAVKGGFEI</sequence>
<keyword evidence="2" id="KW-1185">Reference proteome</keyword>
<reference evidence="1" key="2">
    <citation type="submission" date="2023-01" db="EMBL/GenBank/DDBJ databases">
        <authorList>
            <person name="Petersen C."/>
        </authorList>
    </citation>
    <scope>NUCLEOTIDE SEQUENCE</scope>
    <source>
        <strain evidence="1">IBT 17514</strain>
    </source>
</reference>
<protein>
    <submittedName>
        <fullName evidence="1">Uncharacterized protein</fullName>
    </submittedName>
</protein>
<dbReference type="AlphaFoldDB" id="A0AAD6N0E1"/>
<accession>A0AAD6N0E1</accession>
<dbReference type="Proteomes" id="UP001215712">
    <property type="component" value="Unassembled WGS sequence"/>
</dbReference>
<organism evidence="1 2">
    <name type="scientific">Penicillium malachiteum</name>
    <dbReference type="NCBI Taxonomy" id="1324776"/>
    <lineage>
        <taxon>Eukaryota</taxon>
        <taxon>Fungi</taxon>
        <taxon>Dikarya</taxon>
        <taxon>Ascomycota</taxon>
        <taxon>Pezizomycotina</taxon>
        <taxon>Eurotiomycetes</taxon>
        <taxon>Eurotiomycetidae</taxon>
        <taxon>Eurotiales</taxon>
        <taxon>Aspergillaceae</taxon>
        <taxon>Penicillium</taxon>
    </lineage>
</organism>
<dbReference type="EMBL" id="JAQJAN010000002">
    <property type="protein sequence ID" value="KAJ5738346.1"/>
    <property type="molecule type" value="Genomic_DNA"/>
</dbReference>